<dbReference type="AlphaFoldDB" id="A0A2S7XQA6"/>
<keyword evidence="1" id="KW-0732">Signal</keyword>
<name>A0A2S7XQA6_9GAMM</name>
<feature type="chain" id="PRO_5015686279" evidence="1">
    <location>
        <begin position="21"/>
        <end position="120"/>
    </location>
</feature>
<evidence type="ECO:0000313" key="2">
    <source>
        <dbReference type="EMBL" id="PQJ95846.1"/>
    </source>
</evidence>
<accession>A0A2S7XQA6</accession>
<keyword evidence="3" id="KW-1185">Reference proteome</keyword>
<dbReference type="EMBL" id="PPGH01000036">
    <property type="protein sequence ID" value="PQJ95846.1"/>
    <property type="molecule type" value="Genomic_DNA"/>
</dbReference>
<gene>
    <name evidence="2" type="ORF">CXB77_11720</name>
</gene>
<organism evidence="2 3">
    <name type="scientific">Chromatium okenii</name>
    <dbReference type="NCBI Taxonomy" id="61644"/>
    <lineage>
        <taxon>Bacteria</taxon>
        <taxon>Pseudomonadati</taxon>
        <taxon>Pseudomonadota</taxon>
        <taxon>Gammaproteobacteria</taxon>
        <taxon>Chromatiales</taxon>
        <taxon>Chromatiaceae</taxon>
        <taxon>Chromatium</taxon>
    </lineage>
</organism>
<evidence type="ECO:0000313" key="3">
    <source>
        <dbReference type="Proteomes" id="UP000239936"/>
    </source>
</evidence>
<proteinExistence type="predicted"/>
<evidence type="ECO:0000256" key="1">
    <source>
        <dbReference type="SAM" id="SignalP"/>
    </source>
</evidence>
<reference evidence="2 3" key="1">
    <citation type="submission" date="2018-01" db="EMBL/GenBank/DDBJ databases">
        <title>The complete genome sequence of Chromatium okenii LaCa, a purple sulfur bacterium with a turbulent life.</title>
        <authorList>
            <person name="Luedin S.M."/>
            <person name="Liechti N."/>
            <person name="Storelli N."/>
            <person name="Danza F."/>
            <person name="Wittwer M."/>
            <person name="Pothier J.F."/>
            <person name="Tonolla M.A."/>
        </authorList>
    </citation>
    <scope>NUCLEOTIDE SEQUENCE [LARGE SCALE GENOMIC DNA]</scope>
    <source>
        <strain evidence="2 3">LaCa</strain>
    </source>
</reference>
<protein>
    <submittedName>
        <fullName evidence="2">Uncharacterized protein</fullName>
    </submittedName>
</protein>
<comment type="caution">
    <text evidence="2">The sequence shown here is derived from an EMBL/GenBank/DDBJ whole genome shotgun (WGS) entry which is preliminary data.</text>
</comment>
<feature type="signal peptide" evidence="1">
    <location>
        <begin position="1"/>
        <end position="20"/>
    </location>
</feature>
<sequence length="120" mass="13004">MRRWLLSMALLLLTAPPVLAVEPVLARVLSVERDRVTLLVQDETASPITVIRAPNELPIEIVPGALVRLWPGATPDAHGVSIGAQFSPLERGNTQMDRTGVRARLMRGAERGAPGRRGGR</sequence>
<dbReference type="Proteomes" id="UP000239936">
    <property type="component" value="Unassembled WGS sequence"/>
</dbReference>